<keyword evidence="4 11" id="KW-0812">Transmembrane</keyword>
<proteinExistence type="inferred from homology"/>
<dbReference type="InterPro" id="IPR003675">
    <property type="entry name" value="Rce1/LyrA-like_dom"/>
</dbReference>
<evidence type="ECO:0000256" key="2">
    <source>
        <dbReference type="ARBA" id="ARBA00006897"/>
    </source>
</evidence>
<keyword evidence="14" id="KW-1185">Reference proteome</keyword>
<keyword evidence="8 11" id="KW-0472">Membrane</keyword>
<evidence type="ECO:0000259" key="12">
    <source>
        <dbReference type="Pfam" id="PF02517"/>
    </source>
</evidence>
<sequence length="306" mass="32948">MFAIDAHLALPAPLATGISAGAAHALALAFASSYVGSLYVSQAIYGRRDAAAVAEGRAEPSPYPAGHRDHPVTMRRRMAAVKAVTRLALAGVWATVARVGSYTARDSVRPALALLGLSNLALDRPLAYALAPVLFTGPLYAAYLDAELPGQANWKWQFGLAEKRNYVVGPVSEELLFRSAILAVSLLGLLPASYLVFGSPLWFGFAHVHHAIQTYRASERTRRDALVAGVRMVFQLGYTTLFGWFASYAYLRSGSVYPSIVSHIFCNLMGLPAPSATIQDHPKKKKSIIAAYLVGIAGFIYGIRKL</sequence>
<dbReference type="Proteomes" id="UP001565368">
    <property type="component" value="Unassembled WGS sequence"/>
</dbReference>
<comment type="subcellular location">
    <subcellularLocation>
        <location evidence="1">Endoplasmic reticulum membrane</location>
        <topology evidence="1">Multi-pass membrane protein</topology>
    </subcellularLocation>
</comment>
<evidence type="ECO:0000256" key="1">
    <source>
        <dbReference type="ARBA" id="ARBA00004477"/>
    </source>
</evidence>
<evidence type="ECO:0000256" key="3">
    <source>
        <dbReference type="ARBA" id="ARBA00022670"/>
    </source>
</evidence>
<evidence type="ECO:0000256" key="7">
    <source>
        <dbReference type="ARBA" id="ARBA00022989"/>
    </source>
</evidence>
<comment type="caution">
    <text evidence="13">The sequence shown here is derived from an EMBL/GenBank/DDBJ whole genome shotgun (WGS) entry which is preliminary data.</text>
</comment>
<dbReference type="InterPro" id="IPR039731">
    <property type="entry name" value="Rce1"/>
</dbReference>
<evidence type="ECO:0000256" key="5">
    <source>
        <dbReference type="ARBA" id="ARBA00022801"/>
    </source>
</evidence>
<dbReference type="PANTHER" id="PTHR13046:SF0">
    <property type="entry name" value="CAAX PRENYL PROTEASE 2"/>
    <property type="match status" value="1"/>
</dbReference>
<evidence type="ECO:0000256" key="10">
    <source>
        <dbReference type="ARBA" id="ARBA00049729"/>
    </source>
</evidence>
<protein>
    <recommendedName>
        <fullName evidence="10">intramembrane prenyl-peptidase Rce1</fullName>
        <ecNumber evidence="10">3.4.26.1</ecNumber>
    </recommendedName>
</protein>
<keyword evidence="7 11" id="KW-1133">Transmembrane helix</keyword>
<feature type="domain" description="CAAX prenyl protease 2/Lysostaphin resistance protein A-like" evidence="12">
    <location>
        <begin position="165"/>
        <end position="269"/>
    </location>
</feature>
<evidence type="ECO:0000256" key="6">
    <source>
        <dbReference type="ARBA" id="ARBA00022824"/>
    </source>
</evidence>
<feature type="transmembrane region" description="Helical" evidence="11">
    <location>
        <begin position="287"/>
        <end position="303"/>
    </location>
</feature>
<gene>
    <name evidence="13" type="primary">RCE1</name>
    <name evidence="13" type="ORF">Q8F55_003606</name>
</gene>
<name>A0ABR3Q4N3_9TREE</name>
<evidence type="ECO:0000256" key="11">
    <source>
        <dbReference type="SAM" id="Phobius"/>
    </source>
</evidence>
<comment type="catalytic activity">
    <reaction evidence="9">
        <text>Hydrolyzes the peptide bond -P2-(S-farnesyl or geranylgeranyl)C-P1'-P2'-P3'-COOH where P1' and P2' are amino acids with aliphatic sidechains and P3' is any C-terminal residue.</text>
        <dbReference type="EC" id="3.4.26.1"/>
    </reaction>
</comment>
<evidence type="ECO:0000256" key="9">
    <source>
        <dbReference type="ARBA" id="ARBA00047280"/>
    </source>
</evidence>
<evidence type="ECO:0000256" key="4">
    <source>
        <dbReference type="ARBA" id="ARBA00022692"/>
    </source>
</evidence>
<comment type="similarity">
    <text evidence="2">Belongs to the peptidase U48 family.</text>
</comment>
<dbReference type="PANTHER" id="PTHR13046">
    <property type="entry name" value="PROTEASE U48 CAAX PRENYL PROTEASE RCE1"/>
    <property type="match status" value="1"/>
</dbReference>
<evidence type="ECO:0000256" key="8">
    <source>
        <dbReference type="ARBA" id="ARBA00023136"/>
    </source>
</evidence>
<dbReference type="GO" id="GO:0006508">
    <property type="term" value="P:proteolysis"/>
    <property type="evidence" value="ECO:0007669"/>
    <property type="project" value="UniProtKB-KW"/>
</dbReference>
<feature type="transmembrane region" description="Helical" evidence="11">
    <location>
        <begin position="180"/>
        <end position="205"/>
    </location>
</feature>
<dbReference type="Pfam" id="PF02517">
    <property type="entry name" value="Rce1-like"/>
    <property type="match status" value="1"/>
</dbReference>
<dbReference type="GO" id="GO:0008233">
    <property type="term" value="F:peptidase activity"/>
    <property type="evidence" value="ECO:0007669"/>
    <property type="project" value="UniProtKB-KW"/>
</dbReference>
<evidence type="ECO:0000313" key="14">
    <source>
        <dbReference type="Proteomes" id="UP001565368"/>
    </source>
</evidence>
<feature type="transmembrane region" description="Helical" evidence="11">
    <location>
        <begin position="226"/>
        <end position="250"/>
    </location>
</feature>
<keyword evidence="3 13" id="KW-0645">Protease</keyword>
<keyword evidence="6" id="KW-0256">Endoplasmic reticulum</keyword>
<feature type="transmembrane region" description="Helical" evidence="11">
    <location>
        <begin position="20"/>
        <end position="40"/>
    </location>
</feature>
<reference evidence="13 14" key="1">
    <citation type="submission" date="2023-08" db="EMBL/GenBank/DDBJ databases">
        <title>Annotated Genome Sequence of Vanrija albida AlHP1.</title>
        <authorList>
            <person name="Herzog R."/>
        </authorList>
    </citation>
    <scope>NUCLEOTIDE SEQUENCE [LARGE SCALE GENOMIC DNA]</scope>
    <source>
        <strain evidence="13 14">AlHP1</strain>
    </source>
</reference>
<dbReference type="GeneID" id="95984649"/>
<dbReference type="EC" id="3.4.26.1" evidence="10"/>
<keyword evidence="5" id="KW-0378">Hydrolase</keyword>
<dbReference type="EMBL" id="JBBXJM010000003">
    <property type="protein sequence ID" value="KAL1409611.1"/>
    <property type="molecule type" value="Genomic_DNA"/>
</dbReference>
<evidence type="ECO:0000313" key="13">
    <source>
        <dbReference type="EMBL" id="KAL1409611.1"/>
    </source>
</evidence>
<accession>A0ABR3Q4N3</accession>
<organism evidence="13 14">
    <name type="scientific">Vanrija albida</name>
    <dbReference type="NCBI Taxonomy" id="181172"/>
    <lineage>
        <taxon>Eukaryota</taxon>
        <taxon>Fungi</taxon>
        <taxon>Dikarya</taxon>
        <taxon>Basidiomycota</taxon>
        <taxon>Agaricomycotina</taxon>
        <taxon>Tremellomycetes</taxon>
        <taxon>Trichosporonales</taxon>
        <taxon>Trichosporonaceae</taxon>
        <taxon>Vanrija</taxon>
    </lineage>
</organism>
<dbReference type="RefSeq" id="XP_069209555.1">
    <property type="nucleotide sequence ID" value="XM_069352137.1"/>
</dbReference>